<accession>A0ABT5KV11</accession>
<dbReference type="RefSeq" id="WP_273597788.1">
    <property type="nucleotide sequence ID" value="NZ_JAQQXS010000015.1"/>
</dbReference>
<dbReference type="Proteomes" id="UP001219862">
    <property type="component" value="Unassembled WGS sequence"/>
</dbReference>
<sequence>MIQEWLTPLTPAVQDRTILLLNHVISRESHAMARLSPFAGRSVVLHLHGWPALLPPMPDLALGITPAGLFERLDALVGAEEAGAPAALRIELDASNPALMALGALTGEKPRVTVQGDAALAGEINWLTENLRWDIEDDLANVVGPAAAHQLARFGKAAASAMAGLARTAANFQPGGRGAA</sequence>
<evidence type="ECO:0008006" key="3">
    <source>
        <dbReference type="Google" id="ProtNLM"/>
    </source>
</evidence>
<proteinExistence type="predicted"/>
<evidence type="ECO:0000313" key="1">
    <source>
        <dbReference type="EMBL" id="MDC8786672.1"/>
    </source>
</evidence>
<gene>
    <name evidence="1" type="ORF">PRZ01_15890</name>
</gene>
<protein>
    <recommendedName>
        <fullName evidence="3">Ubiquinone biosynthesis protein UbiJ</fullName>
    </recommendedName>
</protein>
<keyword evidence="2" id="KW-1185">Reference proteome</keyword>
<name>A0ABT5KV11_9BURK</name>
<dbReference type="EMBL" id="JAQQXS010000015">
    <property type="protein sequence ID" value="MDC8786672.1"/>
    <property type="molecule type" value="Genomic_DNA"/>
</dbReference>
<evidence type="ECO:0000313" key="2">
    <source>
        <dbReference type="Proteomes" id="UP001219862"/>
    </source>
</evidence>
<reference evidence="1 2" key="1">
    <citation type="submission" date="2022-10" db="EMBL/GenBank/DDBJ databases">
        <title>paucibacter sp. hw8 Genome sequencing.</title>
        <authorList>
            <person name="Park S."/>
        </authorList>
    </citation>
    <scope>NUCLEOTIDE SEQUENCE [LARGE SCALE GENOMIC DNA]</scope>
    <source>
        <strain evidence="2">hw8</strain>
    </source>
</reference>
<comment type="caution">
    <text evidence="1">The sequence shown here is derived from an EMBL/GenBank/DDBJ whole genome shotgun (WGS) entry which is preliminary data.</text>
</comment>
<organism evidence="1 2">
    <name type="scientific">Roseateles koreensis</name>
    <dbReference type="NCBI Taxonomy" id="2987526"/>
    <lineage>
        <taxon>Bacteria</taxon>
        <taxon>Pseudomonadati</taxon>
        <taxon>Pseudomonadota</taxon>
        <taxon>Betaproteobacteria</taxon>
        <taxon>Burkholderiales</taxon>
        <taxon>Sphaerotilaceae</taxon>
        <taxon>Roseateles</taxon>
    </lineage>
</organism>